<reference evidence="2 3" key="1">
    <citation type="journal article" date="2014" name="Nat. Commun.">
        <title>Klebsormidium flaccidum genome reveals primary factors for plant terrestrial adaptation.</title>
        <authorList>
            <person name="Hori K."/>
            <person name="Maruyama F."/>
            <person name="Fujisawa T."/>
            <person name="Togashi T."/>
            <person name="Yamamoto N."/>
            <person name="Seo M."/>
            <person name="Sato S."/>
            <person name="Yamada T."/>
            <person name="Mori H."/>
            <person name="Tajima N."/>
            <person name="Moriyama T."/>
            <person name="Ikeuchi M."/>
            <person name="Watanabe M."/>
            <person name="Wada H."/>
            <person name="Kobayashi K."/>
            <person name="Saito M."/>
            <person name="Masuda T."/>
            <person name="Sasaki-Sekimoto Y."/>
            <person name="Mashiguchi K."/>
            <person name="Awai K."/>
            <person name="Shimojima M."/>
            <person name="Masuda S."/>
            <person name="Iwai M."/>
            <person name="Nobusawa T."/>
            <person name="Narise T."/>
            <person name="Kondo S."/>
            <person name="Saito H."/>
            <person name="Sato R."/>
            <person name="Murakawa M."/>
            <person name="Ihara Y."/>
            <person name="Oshima-Yamada Y."/>
            <person name="Ohtaka K."/>
            <person name="Satoh M."/>
            <person name="Sonobe K."/>
            <person name="Ishii M."/>
            <person name="Ohtani R."/>
            <person name="Kanamori-Sato M."/>
            <person name="Honoki R."/>
            <person name="Miyazaki D."/>
            <person name="Mochizuki H."/>
            <person name="Umetsu J."/>
            <person name="Higashi K."/>
            <person name="Shibata D."/>
            <person name="Kamiya Y."/>
            <person name="Sato N."/>
            <person name="Nakamura Y."/>
            <person name="Tabata S."/>
            <person name="Ida S."/>
            <person name="Kurokawa K."/>
            <person name="Ohta H."/>
        </authorList>
    </citation>
    <scope>NUCLEOTIDE SEQUENCE [LARGE SCALE GENOMIC DNA]</scope>
    <source>
        <strain evidence="2 3">NIES-2285</strain>
    </source>
</reference>
<proteinExistence type="predicted"/>
<dbReference type="AlphaFoldDB" id="A0A1Y1I9D0"/>
<evidence type="ECO:0000256" key="1">
    <source>
        <dbReference type="SAM" id="MobiDB-lite"/>
    </source>
</evidence>
<accession>A0A1Y1I9D0</accession>
<feature type="region of interest" description="Disordered" evidence="1">
    <location>
        <begin position="422"/>
        <end position="456"/>
    </location>
</feature>
<keyword evidence="3" id="KW-1185">Reference proteome</keyword>
<dbReference type="Proteomes" id="UP000054558">
    <property type="component" value="Unassembled WGS sequence"/>
</dbReference>
<evidence type="ECO:0000313" key="2">
    <source>
        <dbReference type="EMBL" id="GAQ87574.1"/>
    </source>
</evidence>
<dbReference type="EMBL" id="DF237311">
    <property type="protein sequence ID" value="GAQ87574.1"/>
    <property type="molecule type" value="Genomic_DNA"/>
</dbReference>
<dbReference type="OrthoDB" id="2095648at2759"/>
<sequence length="456" mass="51170">MVLEARAKLHAEAGVGFYKRFSRFKDHEDDYKAGLRRKVTFAPPPLIRFRRIQSVSSFRWDFMQLSVGGRIMVAGCHDVLVQPRVTSQARHVGPDWSFSGGNRLVVKLDPKAVGACKAENNGTDPPYDVSFIKDSWKPKTPPKELDNERVIMCEGLQYWQETGFAKVQESEGENPYPYKHPARRYAYRSLHLNQAASAPYAMYRMLCLFPWLISEWRPCDYYKCLWYFTVEHKETGFVFQMSEHKASLHAVIEWDPESPWADCFKSEACALLELILSDASRHPCGVLAGSIDPVVFKPYKEHWTKLKLFLLSRAAPHSFISFTFYRSGFGPSNCLMKRCVSSLVCTGRNTGLPGLPARPSPSLLVLPGDLTPCPVYRLPCPVTTPGSQSTDVLPGLAKSLGRKNDRATILYYRAAHHKAATRPGAADIAGQVRRAASTAGQRSRGRKPGSEIRPGN</sequence>
<name>A0A1Y1I9D0_KLENI</name>
<protein>
    <submittedName>
        <fullName evidence="2">Uncharacterized protein</fullName>
    </submittedName>
</protein>
<organism evidence="2 3">
    <name type="scientific">Klebsormidium nitens</name>
    <name type="common">Green alga</name>
    <name type="synonym">Ulothrix nitens</name>
    <dbReference type="NCBI Taxonomy" id="105231"/>
    <lineage>
        <taxon>Eukaryota</taxon>
        <taxon>Viridiplantae</taxon>
        <taxon>Streptophyta</taxon>
        <taxon>Klebsormidiophyceae</taxon>
        <taxon>Klebsormidiales</taxon>
        <taxon>Klebsormidiaceae</taxon>
        <taxon>Klebsormidium</taxon>
    </lineage>
</organism>
<gene>
    <name evidence="2" type="ORF">KFL_003620050</name>
</gene>
<evidence type="ECO:0000313" key="3">
    <source>
        <dbReference type="Proteomes" id="UP000054558"/>
    </source>
</evidence>